<sequence>MEPRDYEELYENLKSSFVIRNKEEVKKIADFLNKSDYEFYNEIREETTEEEFEKFCQEFPEARIVLESGRAACGV</sequence>
<dbReference type="EMBL" id="JAINVB010000001">
    <property type="protein sequence ID" value="MCK0086738.1"/>
    <property type="molecule type" value="Genomic_DNA"/>
</dbReference>
<comment type="caution">
    <text evidence="1">The sequence shown here is derived from an EMBL/GenBank/DDBJ whole genome shotgun (WGS) entry which is preliminary data.</text>
</comment>
<name>A0AAW5F3W0_CLOSY</name>
<evidence type="ECO:0000313" key="2">
    <source>
        <dbReference type="Proteomes" id="UP001203136"/>
    </source>
</evidence>
<dbReference type="AlphaFoldDB" id="A0AAW5F3W0"/>
<reference evidence="1" key="1">
    <citation type="journal article" date="2022" name="Cell Host Microbe">
        <title>Colonization of the live biotherapeutic product VE303 and modulation of the microbiota and metabolites in healthy volunteers.</title>
        <authorList>
            <person name="Dsouza M."/>
            <person name="Menon R."/>
            <person name="Crossette E."/>
            <person name="Bhattarai S.K."/>
            <person name="Schneider J."/>
            <person name="Kim Y.G."/>
            <person name="Reddy S."/>
            <person name="Caballero S."/>
            <person name="Felix C."/>
            <person name="Cornacchione L."/>
            <person name="Hendrickson J."/>
            <person name="Watson A.R."/>
            <person name="Minot S.S."/>
            <person name="Greenfield N."/>
            <person name="Schopf L."/>
            <person name="Szabady R."/>
            <person name="Patarroyo J."/>
            <person name="Smith W."/>
            <person name="Harrison P."/>
            <person name="Kuijper E.J."/>
            <person name="Kelly C.P."/>
            <person name="Olle B."/>
            <person name="Bobilev D."/>
            <person name="Silber J.L."/>
            <person name="Bucci V."/>
            <person name="Roberts B."/>
            <person name="Faith J."/>
            <person name="Norman J.M."/>
        </authorList>
    </citation>
    <scope>NUCLEOTIDE SEQUENCE</scope>
    <source>
        <strain evidence="1">VE303-04</strain>
    </source>
</reference>
<evidence type="ECO:0000313" key="1">
    <source>
        <dbReference type="EMBL" id="MCK0086738.1"/>
    </source>
</evidence>
<dbReference type="Proteomes" id="UP001203136">
    <property type="component" value="Unassembled WGS sequence"/>
</dbReference>
<accession>A0AAW5F3W0</accession>
<gene>
    <name evidence="1" type="ORF">K5I21_12820</name>
</gene>
<proteinExistence type="predicted"/>
<dbReference type="RefSeq" id="WP_003499156.1">
    <property type="nucleotide sequence ID" value="NZ_BAABZD010000007.1"/>
</dbReference>
<organism evidence="1 2">
    <name type="scientific">Clostridium symbiosum</name>
    <name type="common">Bacteroides symbiosus</name>
    <dbReference type="NCBI Taxonomy" id="1512"/>
    <lineage>
        <taxon>Bacteria</taxon>
        <taxon>Bacillati</taxon>
        <taxon>Bacillota</taxon>
        <taxon>Clostridia</taxon>
        <taxon>Lachnospirales</taxon>
        <taxon>Lachnospiraceae</taxon>
        <taxon>Otoolea</taxon>
    </lineage>
</organism>
<protein>
    <submittedName>
        <fullName evidence="1">Uncharacterized protein</fullName>
    </submittedName>
</protein>